<feature type="region of interest" description="Disordered" evidence="1">
    <location>
        <begin position="1"/>
        <end position="40"/>
    </location>
</feature>
<dbReference type="AlphaFoldDB" id="A0A0G4FDQ5"/>
<dbReference type="EMBL" id="CDMZ01000300">
    <property type="protein sequence ID" value="CEM11313.1"/>
    <property type="molecule type" value="Genomic_DNA"/>
</dbReference>
<gene>
    <name evidence="2" type="ORF">Cvel_16495</name>
</gene>
<dbReference type="PhylomeDB" id="A0A0G4FDQ5"/>
<evidence type="ECO:0000313" key="2">
    <source>
        <dbReference type="EMBL" id="CEM11313.1"/>
    </source>
</evidence>
<evidence type="ECO:0000256" key="1">
    <source>
        <dbReference type="SAM" id="MobiDB-lite"/>
    </source>
</evidence>
<proteinExistence type="predicted"/>
<feature type="compositionally biased region" description="Basic residues" evidence="1">
    <location>
        <begin position="231"/>
        <end position="243"/>
    </location>
</feature>
<sequence>MSGVREGSVPVSSVGATLAGTPSTTFDFSQSSQKEGKGTWEVQKGSGIVNSDGGVFFATPQTTFDFGQSSPVMAPTGEDGQMNEPALMELCRIKRSKKDEGDMGKDLFESLYRVGSWELREQIHCQSERPHSPSPQLNRLETGGQGNDFGGGSPEKAERQKQKHQEKKERKRQEKHEREMLAVRQTKETDSPWSPLPPISEGVEEPAVSSDGLTPSRQARRRQERTEAKNKEKKRRQAAHAKPKTPVPPYDPLQYEYWEDVSFRFWLGWEDLIPNVQGIGTTDWHVFLVRRGCGQTEETFYRDSEMYGNREGVVPCVPEVRPAVR</sequence>
<protein>
    <submittedName>
        <fullName evidence="2">Uncharacterized protein</fullName>
    </submittedName>
</protein>
<accession>A0A0G4FDQ5</accession>
<organism evidence="2">
    <name type="scientific">Chromera velia CCMP2878</name>
    <dbReference type="NCBI Taxonomy" id="1169474"/>
    <lineage>
        <taxon>Eukaryota</taxon>
        <taxon>Sar</taxon>
        <taxon>Alveolata</taxon>
        <taxon>Colpodellida</taxon>
        <taxon>Chromeraceae</taxon>
        <taxon>Chromera</taxon>
    </lineage>
</organism>
<name>A0A0G4FDQ5_9ALVE</name>
<dbReference type="VEuPathDB" id="CryptoDB:Cvel_16495"/>
<feature type="compositionally biased region" description="Polar residues" evidence="1">
    <location>
        <begin position="10"/>
        <end position="33"/>
    </location>
</feature>
<feature type="compositionally biased region" description="Gly residues" evidence="1">
    <location>
        <begin position="143"/>
        <end position="153"/>
    </location>
</feature>
<feature type="compositionally biased region" description="Basic and acidic residues" evidence="1">
    <location>
        <begin position="166"/>
        <end position="190"/>
    </location>
</feature>
<feature type="region of interest" description="Disordered" evidence="1">
    <location>
        <begin position="124"/>
        <end position="247"/>
    </location>
</feature>
<reference evidence="2" key="1">
    <citation type="submission" date="2014-11" db="EMBL/GenBank/DDBJ databases">
        <authorList>
            <person name="Otto D Thomas"/>
            <person name="Naeem Raeece"/>
        </authorList>
    </citation>
    <scope>NUCLEOTIDE SEQUENCE</scope>
</reference>